<dbReference type="Proteomes" id="UP000017836">
    <property type="component" value="Unassembled WGS sequence"/>
</dbReference>
<dbReference type="EMBL" id="KI394155">
    <property type="protein sequence ID" value="ERN04836.1"/>
    <property type="molecule type" value="Genomic_DNA"/>
</dbReference>
<name>W1PB51_AMBTC</name>
<protein>
    <submittedName>
        <fullName evidence="1">Uncharacterized protein</fullName>
    </submittedName>
</protein>
<proteinExistence type="predicted"/>
<gene>
    <name evidence="1" type="ORF">AMTR_s00146p00045810</name>
</gene>
<organism evidence="1 2">
    <name type="scientific">Amborella trichopoda</name>
    <dbReference type="NCBI Taxonomy" id="13333"/>
    <lineage>
        <taxon>Eukaryota</taxon>
        <taxon>Viridiplantae</taxon>
        <taxon>Streptophyta</taxon>
        <taxon>Embryophyta</taxon>
        <taxon>Tracheophyta</taxon>
        <taxon>Spermatophyta</taxon>
        <taxon>Magnoliopsida</taxon>
        <taxon>Amborellales</taxon>
        <taxon>Amborellaceae</taxon>
        <taxon>Amborella</taxon>
    </lineage>
</organism>
<reference evidence="2" key="1">
    <citation type="journal article" date="2013" name="Science">
        <title>The Amborella genome and the evolution of flowering plants.</title>
        <authorList>
            <consortium name="Amborella Genome Project"/>
        </authorList>
    </citation>
    <scope>NUCLEOTIDE SEQUENCE [LARGE SCALE GENOMIC DNA]</scope>
</reference>
<evidence type="ECO:0000313" key="1">
    <source>
        <dbReference type="EMBL" id="ERN04836.1"/>
    </source>
</evidence>
<dbReference type="HOGENOM" id="CLU_3056553_0_0_1"/>
<keyword evidence="2" id="KW-1185">Reference proteome</keyword>
<dbReference type="AlphaFoldDB" id="W1PB51"/>
<dbReference type="Gramene" id="ERN04836">
    <property type="protein sequence ID" value="ERN04836"/>
    <property type="gene ID" value="AMTR_s00146p00045810"/>
</dbReference>
<accession>W1PB51</accession>
<evidence type="ECO:0000313" key="2">
    <source>
        <dbReference type="Proteomes" id="UP000017836"/>
    </source>
</evidence>
<sequence>ILGICGPSMAKSRALLVGLDLMAHEVAYTIVVREIVLMRISFPSARGRGICGGS</sequence>
<feature type="non-terminal residue" evidence="1">
    <location>
        <position position="1"/>
    </location>
</feature>